<dbReference type="GO" id="GO:0005524">
    <property type="term" value="F:ATP binding"/>
    <property type="evidence" value="ECO:0007669"/>
    <property type="project" value="UniProtKB-KW"/>
</dbReference>
<protein>
    <submittedName>
        <fullName evidence="9">Sigma-54-dependent Fis family transcriptional regulator</fullName>
    </submittedName>
</protein>
<dbReference type="Gene3D" id="1.10.10.60">
    <property type="entry name" value="Homeodomain-like"/>
    <property type="match status" value="1"/>
</dbReference>
<dbReference type="Pfam" id="PF25601">
    <property type="entry name" value="AAA_lid_14"/>
    <property type="match status" value="1"/>
</dbReference>
<evidence type="ECO:0000256" key="2">
    <source>
        <dbReference type="ARBA" id="ARBA00022840"/>
    </source>
</evidence>
<keyword evidence="1" id="KW-0547">Nucleotide-binding</keyword>
<dbReference type="InterPro" id="IPR003593">
    <property type="entry name" value="AAA+_ATPase"/>
</dbReference>
<proteinExistence type="predicted"/>
<dbReference type="Pfam" id="PF02954">
    <property type="entry name" value="HTH_8"/>
    <property type="match status" value="1"/>
</dbReference>
<dbReference type="Gene3D" id="3.40.50.300">
    <property type="entry name" value="P-loop containing nucleotide triphosphate hydrolases"/>
    <property type="match status" value="1"/>
</dbReference>
<dbReference type="GO" id="GO:0000160">
    <property type="term" value="P:phosphorelay signal transduction system"/>
    <property type="evidence" value="ECO:0007669"/>
    <property type="project" value="InterPro"/>
</dbReference>
<reference evidence="9" key="1">
    <citation type="journal article" date="2020" name="mSystems">
        <title>Genome- and Community-Level Interaction Insights into Carbon Utilization and Element Cycling Functions of Hydrothermarchaeota in Hydrothermal Sediment.</title>
        <authorList>
            <person name="Zhou Z."/>
            <person name="Liu Y."/>
            <person name="Xu W."/>
            <person name="Pan J."/>
            <person name="Luo Z.H."/>
            <person name="Li M."/>
        </authorList>
    </citation>
    <scope>NUCLEOTIDE SEQUENCE [LARGE SCALE GENOMIC DNA]</scope>
    <source>
        <strain evidence="9">HyVt-460</strain>
    </source>
</reference>
<evidence type="ECO:0000256" key="4">
    <source>
        <dbReference type="ARBA" id="ARBA00023125"/>
    </source>
</evidence>
<evidence type="ECO:0000256" key="5">
    <source>
        <dbReference type="ARBA" id="ARBA00023163"/>
    </source>
</evidence>
<name>A0A7V5RP70_CALAY</name>
<keyword evidence="4" id="KW-0238">DNA-binding</keyword>
<dbReference type="CDD" id="cd00009">
    <property type="entry name" value="AAA"/>
    <property type="match status" value="1"/>
</dbReference>
<comment type="caution">
    <text evidence="9">The sequence shown here is derived from an EMBL/GenBank/DDBJ whole genome shotgun (WGS) entry which is preliminary data.</text>
</comment>
<dbReference type="PANTHER" id="PTHR32071:SF57">
    <property type="entry name" value="C4-DICARBOXYLATE TRANSPORT TRANSCRIPTIONAL REGULATORY PROTEIN DCTD"/>
    <property type="match status" value="1"/>
</dbReference>
<evidence type="ECO:0000313" key="9">
    <source>
        <dbReference type="EMBL" id="HHM02186.1"/>
    </source>
</evidence>
<dbReference type="PANTHER" id="PTHR32071">
    <property type="entry name" value="TRANSCRIPTIONAL REGULATORY PROTEIN"/>
    <property type="match status" value="1"/>
</dbReference>
<dbReference type="PROSITE" id="PS00676">
    <property type="entry name" value="SIGMA54_INTERACT_2"/>
    <property type="match status" value="1"/>
</dbReference>
<dbReference type="InterPro" id="IPR011006">
    <property type="entry name" value="CheY-like_superfamily"/>
</dbReference>
<dbReference type="GO" id="GO:0043565">
    <property type="term" value="F:sequence-specific DNA binding"/>
    <property type="evidence" value="ECO:0007669"/>
    <property type="project" value="InterPro"/>
</dbReference>
<accession>A0A7V5RP70</accession>
<evidence type="ECO:0000256" key="3">
    <source>
        <dbReference type="ARBA" id="ARBA00023015"/>
    </source>
</evidence>
<evidence type="ECO:0000259" key="7">
    <source>
        <dbReference type="PROSITE" id="PS50045"/>
    </source>
</evidence>
<dbReference type="PROSITE" id="PS00688">
    <property type="entry name" value="SIGMA54_INTERACT_3"/>
    <property type="match status" value="1"/>
</dbReference>
<dbReference type="SMART" id="SM00448">
    <property type="entry name" value="REC"/>
    <property type="match status" value="1"/>
</dbReference>
<evidence type="ECO:0000256" key="1">
    <source>
        <dbReference type="ARBA" id="ARBA00022741"/>
    </source>
</evidence>
<dbReference type="Pfam" id="PF00072">
    <property type="entry name" value="Response_reg"/>
    <property type="match status" value="1"/>
</dbReference>
<gene>
    <name evidence="9" type="ORF">ENJ15_04180</name>
</gene>
<keyword evidence="6" id="KW-0597">Phosphoprotein</keyword>
<keyword evidence="3" id="KW-0805">Transcription regulation</keyword>
<dbReference type="Pfam" id="PF00158">
    <property type="entry name" value="Sigma54_activat"/>
    <property type="match status" value="1"/>
</dbReference>
<evidence type="ECO:0000259" key="8">
    <source>
        <dbReference type="PROSITE" id="PS50110"/>
    </source>
</evidence>
<dbReference type="EMBL" id="DRLI01000158">
    <property type="protein sequence ID" value="HHM02186.1"/>
    <property type="molecule type" value="Genomic_DNA"/>
</dbReference>
<dbReference type="AlphaFoldDB" id="A0A7V5RP70"/>
<evidence type="ECO:0000256" key="6">
    <source>
        <dbReference type="PROSITE-ProRule" id="PRU00169"/>
    </source>
</evidence>
<dbReference type="SUPFAM" id="SSF52540">
    <property type="entry name" value="P-loop containing nucleoside triphosphate hydrolases"/>
    <property type="match status" value="1"/>
</dbReference>
<dbReference type="InterPro" id="IPR025662">
    <property type="entry name" value="Sigma_54_int_dom_ATP-bd_1"/>
</dbReference>
<dbReference type="PRINTS" id="PR01590">
    <property type="entry name" value="HTHFIS"/>
</dbReference>
<dbReference type="InterPro" id="IPR001789">
    <property type="entry name" value="Sig_transdc_resp-reg_receiver"/>
</dbReference>
<dbReference type="SUPFAM" id="SSF52172">
    <property type="entry name" value="CheY-like"/>
    <property type="match status" value="1"/>
</dbReference>
<dbReference type="FunFam" id="3.40.50.300:FF:000006">
    <property type="entry name" value="DNA-binding transcriptional regulator NtrC"/>
    <property type="match status" value="1"/>
</dbReference>
<dbReference type="Gene3D" id="1.10.8.60">
    <property type="match status" value="1"/>
</dbReference>
<feature type="modified residue" description="4-aspartylphosphate" evidence="6">
    <location>
        <position position="52"/>
    </location>
</feature>
<dbReference type="Proteomes" id="UP000885771">
    <property type="component" value="Unassembled WGS sequence"/>
</dbReference>
<dbReference type="PROSITE" id="PS50045">
    <property type="entry name" value="SIGMA54_INTERACT_4"/>
    <property type="match status" value="1"/>
</dbReference>
<dbReference type="PROSITE" id="PS00675">
    <property type="entry name" value="SIGMA54_INTERACT_1"/>
    <property type="match status" value="1"/>
</dbReference>
<sequence length="459" mass="51929">MNKILVIDNDSAFLMAIKETLEYNRYSVVTLSNPVQALSVITGQTFDCVLLDVAMPGINGLEVLERMVREQPLLPVIMVSGESTISIAVEAIHRGAYDFLEKPIETKRLLITIKKAIEKKSWAIEKNILLDELFKKYKMVGRSSALKKVWSDIKQLAVSNAKVLITGETGTGKELVARALHHNSDRSGRRFETLNCASIPSELMESELFGHVKGSFSGAIRDHTGKFEIADGGTLFLDEIGDMDYRLQAKMLRVLQEGEFEKIGSNKSVRVDVRIISATNKNLRALIDEGRFREDLYHRINVFEINIPPLRHRKDDIRPLAEYFLAEWAQTYNKKLIRFSPQALQILQEYDWPGNVRELKNVIHKIAVFATETTISASNVLRALENNPQRFSRETPSMLLKDKVAMLEQEHIGNVLAATGGKLNKTAEILGIDRTTLFKKMKKYGIEKEVRNPQDDTTS</sequence>
<dbReference type="GO" id="GO:0006355">
    <property type="term" value="P:regulation of DNA-templated transcription"/>
    <property type="evidence" value="ECO:0007669"/>
    <property type="project" value="InterPro"/>
</dbReference>
<dbReference type="InterPro" id="IPR025944">
    <property type="entry name" value="Sigma_54_int_dom_CS"/>
</dbReference>
<dbReference type="PROSITE" id="PS50110">
    <property type="entry name" value="RESPONSE_REGULATORY"/>
    <property type="match status" value="1"/>
</dbReference>
<dbReference type="InterPro" id="IPR027417">
    <property type="entry name" value="P-loop_NTPase"/>
</dbReference>
<keyword evidence="5" id="KW-0804">Transcription</keyword>
<dbReference type="InterPro" id="IPR002197">
    <property type="entry name" value="HTH_Fis"/>
</dbReference>
<dbReference type="Gene3D" id="3.40.50.2300">
    <property type="match status" value="1"/>
</dbReference>
<feature type="domain" description="Response regulatory" evidence="8">
    <location>
        <begin position="3"/>
        <end position="117"/>
    </location>
</feature>
<dbReference type="InterPro" id="IPR058031">
    <property type="entry name" value="AAA_lid_NorR"/>
</dbReference>
<feature type="domain" description="Sigma-54 factor interaction" evidence="7">
    <location>
        <begin position="139"/>
        <end position="368"/>
    </location>
</feature>
<dbReference type="SUPFAM" id="SSF46689">
    <property type="entry name" value="Homeodomain-like"/>
    <property type="match status" value="1"/>
</dbReference>
<dbReference type="InterPro" id="IPR009057">
    <property type="entry name" value="Homeodomain-like_sf"/>
</dbReference>
<keyword evidence="2" id="KW-0067">ATP-binding</keyword>
<dbReference type="InterPro" id="IPR025943">
    <property type="entry name" value="Sigma_54_int_dom_ATP-bd_2"/>
</dbReference>
<dbReference type="InterPro" id="IPR002078">
    <property type="entry name" value="Sigma_54_int"/>
</dbReference>
<organism evidence="9">
    <name type="scientific">Caldithrix abyssi</name>
    <dbReference type="NCBI Taxonomy" id="187145"/>
    <lineage>
        <taxon>Bacteria</taxon>
        <taxon>Pseudomonadati</taxon>
        <taxon>Calditrichota</taxon>
        <taxon>Calditrichia</taxon>
        <taxon>Calditrichales</taxon>
        <taxon>Calditrichaceae</taxon>
        <taxon>Caldithrix</taxon>
    </lineage>
</organism>
<dbReference type="SMART" id="SM00382">
    <property type="entry name" value="AAA"/>
    <property type="match status" value="1"/>
</dbReference>